<evidence type="ECO:0000256" key="4">
    <source>
        <dbReference type="ARBA" id="ARBA00023136"/>
    </source>
</evidence>
<comment type="subcellular location">
    <subcellularLocation>
        <location evidence="1">Membrane</location>
        <topology evidence="1">Multi-pass membrane protein</topology>
    </subcellularLocation>
</comment>
<proteinExistence type="predicted"/>
<dbReference type="PROSITE" id="PS50801">
    <property type="entry name" value="STAS"/>
    <property type="match status" value="1"/>
</dbReference>
<protein>
    <submittedName>
        <fullName evidence="7">SulP family inorganic anion transporter</fullName>
    </submittedName>
</protein>
<accession>A0A9D2Q1R7</accession>
<dbReference type="GO" id="GO:0016020">
    <property type="term" value="C:membrane"/>
    <property type="evidence" value="ECO:0007669"/>
    <property type="project" value="UniProtKB-SubCell"/>
</dbReference>
<dbReference type="InterPro" id="IPR001902">
    <property type="entry name" value="SLC26A/SulP_fam"/>
</dbReference>
<evidence type="ECO:0000313" key="7">
    <source>
        <dbReference type="EMBL" id="HJC71343.1"/>
    </source>
</evidence>
<evidence type="ECO:0000256" key="5">
    <source>
        <dbReference type="SAM" id="Phobius"/>
    </source>
</evidence>
<dbReference type="SUPFAM" id="SSF52091">
    <property type="entry name" value="SpoIIaa-like"/>
    <property type="match status" value="1"/>
</dbReference>
<keyword evidence="3 5" id="KW-1133">Transmembrane helix</keyword>
<dbReference type="Pfam" id="PF00916">
    <property type="entry name" value="Sulfate_transp"/>
    <property type="match status" value="1"/>
</dbReference>
<dbReference type="PANTHER" id="PTHR11814">
    <property type="entry name" value="SULFATE TRANSPORTER"/>
    <property type="match status" value="1"/>
</dbReference>
<feature type="transmembrane region" description="Helical" evidence="5">
    <location>
        <begin position="117"/>
        <end position="136"/>
    </location>
</feature>
<feature type="transmembrane region" description="Helical" evidence="5">
    <location>
        <begin position="248"/>
        <end position="278"/>
    </location>
</feature>
<dbReference type="EMBL" id="DWWA01000007">
    <property type="protein sequence ID" value="HJC71343.1"/>
    <property type="molecule type" value="Genomic_DNA"/>
</dbReference>
<feature type="domain" description="STAS" evidence="6">
    <location>
        <begin position="362"/>
        <end position="460"/>
    </location>
</feature>
<evidence type="ECO:0000256" key="1">
    <source>
        <dbReference type="ARBA" id="ARBA00004141"/>
    </source>
</evidence>
<reference evidence="7" key="1">
    <citation type="journal article" date="2021" name="PeerJ">
        <title>Extensive microbial diversity within the chicken gut microbiome revealed by metagenomics and culture.</title>
        <authorList>
            <person name="Gilroy R."/>
            <person name="Ravi A."/>
            <person name="Getino M."/>
            <person name="Pursley I."/>
            <person name="Horton D.L."/>
            <person name="Alikhan N.F."/>
            <person name="Baker D."/>
            <person name="Gharbi K."/>
            <person name="Hall N."/>
            <person name="Watson M."/>
            <person name="Adriaenssens E.M."/>
            <person name="Foster-Nyarko E."/>
            <person name="Jarju S."/>
            <person name="Secka A."/>
            <person name="Antonio M."/>
            <person name="Oren A."/>
            <person name="Chaudhuri R.R."/>
            <person name="La Ragione R."/>
            <person name="Hildebrand F."/>
            <person name="Pallen M.J."/>
        </authorList>
    </citation>
    <scope>NUCLEOTIDE SEQUENCE</scope>
    <source>
        <strain evidence="7">5933</strain>
    </source>
</reference>
<feature type="transmembrane region" description="Helical" evidence="5">
    <location>
        <begin position="41"/>
        <end position="64"/>
    </location>
</feature>
<dbReference type="InterPro" id="IPR002645">
    <property type="entry name" value="STAS_dom"/>
</dbReference>
<evidence type="ECO:0000256" key="2">
    <source>
        <dbReference type="ARBA" id="ARBA00022692"/>
    </source>
</evidence>
<dbReference type="Pfam" id="PF01740">
    <property type="entry name" value="STAS"/>
    <property type="match status" value="1"/>
</dbReference>
<dbReference type="CDD" id="cd07042">
    <property type="entry name" value="STAS_SulP_like_sulfate_transporter"/>
    <property type="match status" value="1"/>
</dbReference>
<sequence length="462" mass="49427">MAAILMSIVAQYGMSGVFAATVLAGILLILAGVFHLGRVTAYLPMPVITGFTSGIAVVIALGQVDNFFGTASKGNTAVEKLLDWLTGGIFQINLGALALGCFVVLFMVFYPKRWNNVVPASLVSIILATVLALFVFPDVARVGEIPTTLLLPERFSFSGLNFDKIQALLPPAISIAALGMIESLLCGASAARMTGVALNSDRELIAQGVGNLLSPFFGGISATAAIARTSVAIKSGAQTRLTGMIHAVVLLISMLLLAPVMAQIPLSALAGVLMVTAWRMNEWETIRYLFSHRFKGAILKFTATMAATILFDLTIAILAGVIVALILLVVRLSRLEIHYDKVNPERLNAPGEIAQEYRSAQVVYVTGAVIFANTEQISAVYDAVKEAPAVIFSMRGTSYMDISGAQNLLQLIERLKNENKTIAVCGVSDSVCEMMHRRGIADCVGKEHFYWSVARALQSAQP</sequence>
<organism evidence="7 8">
    <name type="scientific">Candidatus Ruthenibacterium merdavium</name>
    <dbReference type="NCBI Taxonomy" id="2838752"/>
    <lineage>
        <taxon>Bacteria</taxon>
        <taxon>Bacillati</taxon>
        <taxon>Bacillota</taxon>
        <taxon>Clostridia</taxon>
        <taxon>Eubacteriales</taxon>
        <taxon>Oscillospiraceae</taxon>
        <taxon>Ruthenibacterium</taxon>
    </lineage>
</organism>
<name>A0A9D2Q1R7_9FIRM</name>
<feature type="transmembrane region" description="Helical" evidence="5">
    <location>
        <begin position="298"/>
        <end position="330"/>
    </location>
</feature>
<reference evidence="7" key="2">
    <citation type="submission" date="2021-04" db="EMBL/GenBank/DDBJ databases">
        <authorList>
            <person name="Gilroy R."/>
        </authorList>
    </citation>
    <scope>NUCLEOTIDE SEQUENCE</scope>
    <source>
        <strain evidence="7">5933</strain>
    </source>
</reference>
<evidence type="ECO:0000256" key="3">
    <source>
        <dbReference type="ARBA" id="ARBA00022989"/>
    </source>
</evidence>
<dbReference type="GO" id="GO:0055085">
    <property type="term" value="P:transmembrane transport"/>
    <property type="evidence" value="ECO:0007669"/>
    <property type="project" value="InterPro"/>
</dbReference>
<comment type="caution">
    <text evidence="7">The sequence shown here is derived from an EMBL/GenBank/DDBJ whole genome shotgun (WGS) entry which is preliminary data.</text>
</comment>
<keyword evidence="2 5" id="KW-0812">Transmembrane</keyword>
<keyword evidence="4 5" id="KW-0472">Membrane</keyword>
<feature type="transmembrane region" description="Helical" evidence="5">
    <location>
        <begin position="84"/>
        <end position="110"/>
    </location>
</feature>
<dbReference type="InterPro" id="IPR036513">
    <property type="entry name" value="STAS_dom_sf"/>
</dbReference>
<dbReference type="InterPro" id="IPR011547">
    <property type="entry name" value="SLC26A/SulP_dom"/>
</dbReference>
<dbReference type="Proteomes" id="UP000823918">
    <property type="component" value="Unassembled WGS sequence"/>
</dbReference>
<feature type="transmembrane region" description="Helical" evidence="5">
    <location>
        <begin position="12"/>
        <end position="34"/>
    </location>
</feature>
<dbReference type="Gene3D" id="3.30.750.24">
    <property type="entry name" value="STAS domain"/>
    <property type="match status" value="1"/>
</dbReference>
<evidence type="ECO:0000313" key="8">
    <source>
        <dbReference type="Proteomes" id="UP000823918"/>
    </source>
</evidence>
<dbReference type="AlphaFoldDB" id="A0A9D2Q1R7"/>
<evidence type="ECO:0000259" key="6">
    <source>
        <dbReference type="PROSITE" id="PS50801"/>
    </source>
</evidence>
<gene>
    <name evidence="7" type="ORF">H9698_00920</name>
</gene>